<sequence>MAFEEFEVLYEEEEREIVVLRHKGGGGAKHNDFWVGSAYFLAYVDEEGRLHNKEGRLVWPVTEEESKRGGCFGKFRDETIYRIKARRLKDRKVEEGMIESFFNRFYAVQILEEDASCEVLEEILEDYRTEVVIEDELLGELTLNKDFSEFEGEITWAGQPLCISLEVDTDDEESQRRTFEHMKKMVAEQEEWNEKMLDLAAMELVELANEWRLAEEEGEKKPVITKQDFITRIQIRTLCMQEEGTFVAYYDDDDMFWGHCITVYGSLEEGVETAQIEG</sequence>
<dbReference type="Proteomes" id="UP001595916">
    <property type="component" value="Unassembled WGS sequence"/>
</dbReference>
<reference evidence="4" key="1">
    <citation type="journal article" date="2019" name="Int. J. Syst. Evol. Microbiol.">
        <title>The Global Catalogue of Microorganisms (GCM) 10K type strain sequencing project: providing services to taxonomists for standard genome sequencing and annotation.</title>
        <authorList>
            <consortium name="The Broad Institute Genomics Platform"/>
            <consortium name="The Broad Institute Genome Sequencing Center for Infectious Disease"/>
            <person name="Wu L."/>
            <person name="Ma J."/>
        </authorList>
    </citation>
    <scope>NUCLEOTIDE SEQUENCE [LARGE SCALE GENOMIC DNA]</scope>
    <source>
        <strain evidence="4">CCUG 46385</strain>
    </source>
</reference>
<dbReference type="RefSeq" id="WP_379787459.1">
    <property type="nucleotide sequence ID" value="NZ_JBHSHL010000008.1"/>
</dbReference>
<comment type="caution">
    <text evidence="3">The sequence shown here is derived from an EMBL/GenBank/DDBJ whole genome shotgun (WGS) entry which is preliminary data.</text>
</comment>
<dbReference type="InterPro" id="IPR054286">
    <property type="entry name" value="DUF7021"/>
</dbReference>
<dbReference type="Pfam" id="PF22886">
    <property type="entry name" value="DUF7021"/>
    <property type="match status" value="1"/>
</dbReference>
<evidence type="ECO:0000259" key="2">
    <source>
        <dbReference type="Pfam" id="PF22886"/>
    </source>
</evidence>
<accession>A0ABV9QKU2</accession>
<name>A0ABV9QKU2_9FIRM</name>
<feature type="domain" description="DUF2262" evidence="1">
    <location>
        <begin position="135"/>
        <end position="276"/>
    </location>
</feature>
<keyword evidence="4" id="KW-1185">Reference proteome</keyword>
<protein>
    <submittedName>
        <fullName evidence="3">DUF2262 domain-containing protein</fullName>
    </submittedName>
</protein>
<evidence type="ECO:0000313" key="3">
    <source>
        <dbReference type="EMBL" id="MFC4803981.1"/>
    </source>
</evidence>
<dbReference type="EMBL" id="JBHSHL010000008">
    <property type="protein sequence ID" value="MFC4803981.1"/>
    <property type="molecule type" value="Genomic_DNA"/>
</dbReference>
<organism evidence="3 4">
    <name type="scientific">Filifactor villosus</name>
    <dbReference type="NCBI Taxonomy" id="29374"/>
    <lineage>
        <taxon>Bacteria</taxon>
        <taxon>Bacillati</taxon>
        <taxon>Bacillota</taxon>
        <taxon>Clostridia</taxon>
        <taxon>Peptostreptococcales</taxon>
        <taxon>Filifactoraceae</taxon>
        <taxon>Filifactor</taxon>
    </lineage>
</organism>
<feature type="domain" description="DUF7021" evidence="2">
    <location>
        <begin position="3"/>
        <end position="127"/>
    </location>
</feature>
<proteinExistence type="predicted"/>
<evidence type="ECO:0000259" key="1">
    <source>
        <dbReference type="Pfam" id="PF10020"/>
    </source>
</evidence>
<dbReference type="Pfam" id="PF10020">
    <property type="entry name" value="DUF2262"/>
    <property type="match status" value="1"/>
</dbReference>
<dbReference type="InterPro" id="IPR019260">
    <property type="entry name" value="DUF2262"/>
</dbReference>
<evidence type="ECO:0000313" key="4">
    <source>
        <dbReference type="Proteomes" id="UP001595916"/>
    </source>
</evidence>
<gene>
    <name evidence="3" type="ORF">ACFO4R_02695</name>
</gene>